<dbReference type="Proteomes" id="UP000507470">
    <property type="component" value="Unassembled WGS sequence"/>
</dbReference>
<gene>
    <name evidence="1" type="ORF">MCOR_2139</name>
</gene>
<accession>A0A6J8A0W1</accession>
<dbReference type="EMBL" id="CACVKT020000425">
    <property type="protein sequence ID" value="CAC5359134.1"/>
    <property type="molecule type" value="Genomic_DNA"/>
</dbReference>
<keyword evidence="2" id="KW-1185">Reference proteome</keyword>
<evidence type="ECO:0000313" key="1">
    <source>
        <dbReference type="EMBL" id="CAC5359134.1"/>
    </source>
</evidence>
<dbReference type="OrthoDB" id="10277863at2759"/>
<organism evidence="1 2">
    <name type="scientific">Mytilus coruscus</name>
    <name type="common">Sea mussel</name>
    <dbReference type="NCBI Taxonomy" id="42192"/>
    <lineage>
        <taxon>Eukaryota</taxon>
        <taxon>Metazoa</taxon>
        <taxon>Spiralia</taxon>
        <taxon>Lophotrochozoa</taxon>
        <taxon>Mollusca</taxon>
        <taxon>Bivalvia</taxon>
        <taxon>Autobranchia</taxon>
        <taxon>Pteriomorphia</taxon>
        <taxon>Mytilida</taxon>
        <taxon>Mytiloidea</taxon>
        <taxon>Mytilidae</taxon>
        <taxon>Mytilinae</taxon>
        <taxon>Mytilus</taxon>
    </lineage>
</organism>
<reference evidence="1 2" key="1">
    <citation type="submission" date="2020-06" db="EMBL/GenBank/DDBJ databases">
        <authorList>
            <person name="Li R."/>
            <person name="Bekaert M."/>
        </authorList>
    </citation>
    <scope>NUCLEOTIDE SEQUENCE [LARGE SCALE GENOMIC DNA]</scope>
    <source>
        <strain evidence="2">wild</strain>
    </source>
</reference>
<dbReference type="AlphaFoldDB" id="A0A6J8A0W1"/>
<name>A0A6J8A0W1_MYTCO</name>
<sequence>MPFQDITVQAITNNTDAGATILDVLGRPPIPTMLPLHCNKHFITDTKFWSISICSVTLLKPAALTCQLHNLPVTPEVNNSTAISEAVLQDAKKKAGECRRRFATTIFRSVFNVNDTLDKNVNGKVFWSKTQKEQINHTKMVILKLVTFQHYPCPSSETENVWNTVTRALDKANWSFNNYVKSNFNLQAIMHQRPLV</sequence>
<evidence type="ECO:0000313" key="2">
    <source>
        <dbReference type="Proteomes" id="UP000507470"/>
    </source>
</evidence>
<protein>
    <submittedName>
        <fullName evidence="1">Uncharacterized protein</fullName>
    </submittedName>
</protein>
<proteinExistence type="predicted"/>